<keyword evidence="1" id="KW-0479">Metal-binding</keyword>
<dbReference type="InterPro" id="IPR036236">
    <property type="entry name" value="Znf_C2H2_sf"/>
</dbReference>
<dbReference type="AlphaFoldDB" id="A0A022R277"/>
<evidence type="ECO:0000256" key="6">
    <source>
        <dbReference type="ARBA" id="ARBA00023163"/>
    </source>
</evidence>
<dbReference type="PANTHER" id="PTHR45988">
    <property type="entry name" value="C2H2 TYPE ZINC FINGER TRANSCRIPTION FACTOR FAMILY-RELATED"/>
    <property type="match status" value="1"/>
</dbReference>
<dbReference type="Pfam" id="PF13912">
    <property type="entry name" value="zf-C2H2_6"/>
    <property type="match status" value="1"/>
</dbReference>
<dbReference type="GO" id="GO:0005634">
    <property type="term" value="C:nucleus"/>
    <property type="evidence" value="ECO:0000318"/>
    <property type="project" value="GO_Central"/>
</dbReference>
<evidence type="ECO:0000313" key="9">
    <source>
        <dbReference type="EMBL" id="EYU34049.1"/>
    </source>
</evidence>
<sequence length="173" mass="18927">KMKVTILPPRRPNLEADEISAIEALLMLASGVGRDSSPPPSSDSTALTTRVIASNPNKKIHHECSICHKGFSTGQALGGHMTSHRKIKIKKSSHGGPCNAAAPPIPILTNKNIPKCGQKRKHDNKDDEVILIIKRSGDSNYKDHYSRPSPTDESARHVRLNIDLNFPPAPEFF</sequence>
<dbReference type="InterPro" id="IPR044653">
    <property type="entry name" value="AZF1/2/3-like"/>
</dbReference>
<evidence type="ECO:0000256" key="1">
    <source>
        <dbReference type="ARBA" id="ARBA00022723"/>
    </source>
</evidence>
<keyword evidence="6" id="KW-0804">Transcription</keyword>
<protein>
    <recommendedName>
        <fullName evidence="8">C2H2-type domain-containing protein</fullName>
    </recommendedName>
</protein>
<evidence type="ECO:0000256" key="3">
    <source>
        <dbReference type="ARBA" id="ARBA00022771"/>
    </source>
</evidence>
<accession>A0A022R277</accession>
<dbReference type="PROSITE" id="PS00028">
    <property type="entry name" value="ZINC_FINGER_C2H2_1"/>
    <property type="match status" value="1"/>
</dbReference>
<dbReference type="GO" id="GO:0008270">
    <property type="term" value="F:zinc ion binding"/>
    <property type="evidence" value="ECO:0007669"/>
    <property type="project" value="UniProtKB-KW"/>
</dbReference>
<evidence type="ECO:0000313" key="10">
    <source>
        <dbReference type="Proteomes" id="UP000030748"/>
    </source>
</evidence>
<gene>
    <name evidence="9" type="ORF">MIMGU_mgv1a020052mg</name>
</gene>
<dbReference type="Proteomes" id="UP000030748">
    <property type="component" value="Unassembled WGS sequence"/>
</dbReference>
<dbReference type="GO" id="GO:0003700">
    <property type="term" value="F:DNA-binding transcription factor activity"/>
    <property type="evidence" value="ECO:0000318"/>
    <property type="project" value="GO_Central"/>
</dbReference>
<keyword evidence="2" id="KW-0677">Repeat</keyword>
<reference evidence="9 10" key="1">
    <citation type="journal article" date="2013" name="Proc. Natl. Acad. Sci. U.S.A.">
        <title>Fine-scale variation in meiotic recombination in Mimulus inferred from population shotgun sequencing.</title>
        <authorList>
            <person name="Hellsten U."/>
            <person name="Wright K.M."/>
            <person name="Jenkins J."/>
            <person name="Shu S."/>
            <person name="Yuan Y."/>
            <person name="Wessler S.R."/>
            <person name="Schmutz J."/>
            <person name="Willis J.H."/>
            <person name="Rokhsar D.S."/>
        </authorList>
    </citation>
    <scope>NUCLEOTIDE SEQUENCE [LARGE SCALE GENOMIC DNA]</scope>
    <source>
        <strain evidence="10">cv. DUN x IM62</strain>
    </source>
</reference>
<feature type="domain" description="C2H2-type" evidence="8">
    <location>
        <begin position="62"/>
        <end position="89"/>
    </location>
</feature>
<dbReference type="PANTHER" id="PTHR45988:SF90">
    <property type="entry name" value="ZINC FINGER PROTEIN ZAT10-LIKE"/>
    <property type="match status" value="1"/>
</dbReference>
<feature type="non-terminal residue" evidence="9">
    <location>
        <position position="1"/>
    </location>
</feature>
<dbReference type="EMBL" id="KI630729">
    <property type="protein sequence ID" value="EYU34049.1"/>
    <property type="molecule type" value="Genomic_DNA"/>
</dbReference>
<keyword evidence="10" id="KW-1185">Reference proteome</keyword>
<proteinExistence type="predicted"/>
<keyword evidence="4" id="KW-0862">Zinc</keyword>
<dbReference type="GO" id="GO:0006355">
    <property type="term" value="P:regulation of DNA-templated transcription"/>
    <property type="evidence" value="ECO:0000318"/>
    <property type="project" value="GO_Central"/>
</dbReference>
<evidence type="ECO:0000256" key="5">
    <source>
        <dbReference type="ARBA" id="ARBA00023015"/>
    </source>
</evidence>
<keyword evidence="5" id="KW-0805">Transcription regulation</keyword>
<organism evidence="9 10">
    <name type="scientific">Erythranthe guttata</name>
    <name type="common">Yellow monkey flower</name>
    <name type="synonym">Mimulus guttatus</name>
    <dbReference type="NCBI Taxonomy" id="4155"/>
    <lineage>
        <taxon>Eukaryota</taxon>
        <taxon>Viridiplantae</taxon>
        <taxon>Streptophyta</taxon>
        <taxon>Embryophyta</taxon>
        <taxon>Tracheophyta</taxon>
        <taxon>Spermatophyta</taxon>
        <taxon>Magnoliopsida</taxon>
        <taxon>eudicotyledons</taxon>
        <taxon>Gunneridae</taxon>
        <taxon>Pentapetalae</taxon>
        <taxon>asterids</taxon>
        <taxon>lamiids</taxon>
        <taxon>Lamiales</taxon>
        <taxon>Phrymaceae</taxon>
        <taxon>Erythranthe</taxon>
    </lineage>
</organism>
<evidence type="ECO:0000256" key="2">
    <source>
        <dbReference type="ARBA" id="ARBA00022737"/>
    </source>
</evidence>
<dbReference type="PROSITE" id="PS50157">
    <property type="entry name" value="ZINC_FINGER_C2H2_2"/>
    <property type="match status" value="1"/>
</dbReference>
<dbReference type="SUPFAM" id="SSF57667">
    <property type="entry name" value="beta-beta-alpha zinc fingers"/>
    <property type="match status" value="1"/>
</dbReference>
<keyword evidence="3 7" id="KW-0863">Zinc-finger</keyword>
<evidence type="ECO:0000256" key="4">
    <source>
        <dbReference type="ARBA" id="ARBA00022833"/>
    </source>
</evidence>
<dbReference type="STRING" id="4155.A0A022R277"/>
<evidence type="ECO:0000259" key="8">
    <source>
        <dbReference type="PROSITE" id="PS50157"/>
    </source>
</evidence>
<dbReference type="GO" id="GO:0000976">
    <property type="term" value="F:transcription cis-regulatory region binding"/>
    <property type="evidence" value="ECO:0000318"/>
    <property type="project" value="GO_Central"/>
</dbReference>
<name>A0A022R277_ERYGU</name>
<dbReference type="InterPro" id="IPR013087">
    <property type="entry name" value="Znf_C2H2_type"/>
</dbReference>
<evidence type="ECO:0000256" key="7">
    <source>
        <dbReference type="PROSITE-ProRule" id="PRU00042"/>
    </source>
</evidence>